<protein>
    <submittedName>
        <fullName evidence="1">Uncharacterized protein</fullName>
    </submittedName>
</protein>
<gene>
    <name evidence="1" type="ORF">SDC9_133023</name>
</gene>
<organism evidence="1">
    <name type="scientific">bioreactor metagenome</name>
    <dbReference type="NCBI Taxonomy" id="1076179"/>
    <lineage>
        <taxon>unclassified sequences</taxon>
        <taxon>metagenomes</taxon>
        <taxon>ecological metagenomes</taxon>
    </lineage>
</organism>
<evidence type="ECO:0000313" key="1">
    <source>
        <dbReference type="EMBL" id="MPM85940.1"/>
    </source>
</evidence>
<proteinExistence type="predicted"/>
<accession>A0A645D8S1</accession>
<dbReference type="AlphaFoldDB" id="A0A645D8S1"/>
<reference evidence="1" key="1">
    <citation type="submission" date="2019-08" db="EMBL/GenBank/DDBJ databases">
        <authorList>
            <person name="Kucharzyk K."/>
            <person name="Murdoch R.W."/>
            <person name="Higgins S."/>
            <person name="Loffler F."/>
        </authorList>
    </citation>
    <scope>NUCLEOTIDE SEQUENCE</scope>
</reference>
<sequence length="98" mass="11593">MREVVISGLVKDKIAELELYLIDELKLSENTALRRSAKMRKFVLSLRNEADYPLCRFKKWRVMGYRCAVFEKDWVFAYELFEGGIIVRDMSHTLLLSE</sequence>
<dbReference type="EMBL" id="VSSQ01034105">
    <property type="protein sequence ID" value="MPM85940.1"/>
    <property type="molecule type" value="Genomic_DNA"/>
</dbReference>
<comment type="caution">
    <text evidence="1">The sequence shown here is derived from an EMBL/GenBank/DDBJ whole genome shotgun (WGS) entry which is preliminary data.</text>
</comment>
<name>A0A645D8S1_9ZZZZ</name>